<dbReference type="Pfam" id="PF00903">
    <property type="entry name" value="Glyoxalase"/>
    <property type="match status" value="1"/>
</dbReference>
<dbReference type="AlphaFoldDB" id="A0A4U0PCS2"/>
<sequence>MSLNLLLRCHDLEATRRFYQEALGFQAQATATGTLTVEHDGNSLIFTTEDLWGKPPGFSGTIYFTLADVDGYFAGIKDRVVIAWPVQNMPYGSREFGIEDCNGYYLAFQQAATSKRR</sequence>
<dbReference type="Gene3D" id="3.10.180.10">
    <property type="entry name" value="2,3-Dihydroxybiphenyl 1,2-Dioxygenase, domain 1"/>
    <property type="match status" value="1"/>
</dbReference>
<dbReference type="OrthoDB" id="9803104at2"/>
<dbReference type="EMBL" id="SUMF01000038">
    <property type="protein sequence ID" value="TJZ65380.1"/>
    <property type="molecule type" value="Genomic_DNA"/>
</dbReference>
<gene>
    <name evidence="2" type="ORF">FAZ21_18325</name>
</gene>
<comment type="caution">
    <text evidence="2">The sequence shown here is derived from an EMBL/GenBank/DDBJ whole genome shotgun (WGS) entry which is preliminary data.</text>
</comment>
<dbReference type="InterPro" id="IPR029068">
    <property type="entry name" value="Glyas_Bleomycin-R_OHBP_Dase"/>
</dbReference>
<evidence type="ECO:0000313" key="2">
    <source>
        <dbReference type="EMBL" id="TJZ65380.1"/>
    </source>
</evidence>
<keyword evidence="3" id="KW-1185">Reference proteome</keyword>
<accession>A0A4U0PCS2</accession>
<evidence type="ECO:0000313" key="3">
    <source>
        <dbReference type="Proteomes" id="UP000310016"/>
    </source>
</evidence>
<protein>
    <submittedName>
        <fullName evidence="2">Bleomycin resistance family protein</fullName>
    </submittedName>
</protein>
<evidence type="ECO:0000259" key="1">
    <source>
        <dbReference type="Pfam" id="PF00903"/>
    </source>
</evidence>
<feature type="domain" description="Glyoxalase/fosfomycin resistance/dioxygenase" evidence="1">
    <location>
        <begin position="6"/>
        <end position="108"/>
    </location>
</feature>
<proteinExistence type="predicted"/>
<dbReference type="SUPFAM" id="SSF54593">
    <property type="entry name" value="Glyoxalase/Bleomycin resistance protein/Dihydroxybiphenyl dioxygenase"/>
    <property type="match status" value="1"/>
</dbReference>
<dbReference type="RefSeq" id="WP_136774882.1">
    <property type="nucleotide sequence ID" value="NZ_CP156074.1"/>
</dbReference>
<reference evidence="2 3" key="1">
    <citation type="submission" date="2019-04" db="EMBL/GenBank/DDBJ databases">
        <title>Chitiniphilus eburnea sp. nov., a novel chitinolytic bacterium isolated from aquaculture sludge.</title>
        <authorList>
            <person name="Sheng M."/>
        </authorList>
    </citation>
    <scope>NUCLEOTIDE SEQUENCE [LARGE SCALE GENOMIC DNA]</scope>
    <source>
        <strain evidence="2 3">HX-2-15</strain>
    </source>
</reference>
<organism evidence="2 3">
    <name type="scientific">Chitiniphilus eburneus</name>
    <dbReference type="NCBI Taxonomy" id="2571148"/>
    <lineage>
        <taxon>Bacteria</taxon>
        <taxon>Pseudomonadati</taxon>
        <taxon>Pseudomonadota</taxon>
        <taxon>Betaproteobacteria</taxon>
        <taxon>Neisseriales</taxon>
        <taxon>Chitinibacteraceae</taxon>
        <taxon>Chitiniphilus</taxon>
    </lineage>
</organism>
<name>A0A4U0PCS2_9NEIS</name>
<dbReference type="Proteomes" id="UP000310016">
    <property type="component" value="Unassembled WGS sequence"/>
</dbReference>
<dbReference type="InterPro" id="IPR004360">
    <property type="entry name" value="Glyas_Fos-R_dOase_dom"/>
</dbReference>